<feature type="repeat" description="PPR" evidence="2">
    <location>
        <begin position="411"/>
        <end position="445"/>
    </location>
</feature>
<feature type="region of interest" description="Disordered" evidence="3">
    <location>
        <begin position="836"/>
        <end position="869"/>
    </location>
</feature>
<dbReference type="InterPro" id="IPR033443">
    <property type="entry name" value="PROP1-like_PPR_dom"/>
</dbReference>
<feature type="repeat" description="PPR" evidence="2">
    <location>
        <begin position="376"/>
        <end position="410"/>
    </location>
</feature>
<dbReference type="NCBIfam" id="TIGR00756">
    <property type="entry name" value="PPR"/>
    <property type="match status" value="5"/>
</dbReference>
<evidence type="ECO:0000256" key="2">
    <source>
        <dbReference type="PROSITE-ProRule" id="PRU00708"/>
    </source>
</evidence>
<evidence type="ECO:0000313" key="6">
    <source>
        <dbReference type="Proteomes" id="UP000626109"/>
    </source>
</evidence>
<dbReference type="AlphaFoldDB" id="A0A813JID7"/>
<dbReference type="InterPro" id="IPR051114">
    <property type="entry name" value="Mito_RNA_Proc_CCM1"/>
</dbReference>
<evidence type="ECO:0000256" key="1">
    <source>
        <dbReference type="ARBA" id="ARBA00022737"/>
    </source>
</evidence>
<comment type="caution">
    <text evidence="5">The sequence shown here is derived from an EMBL/GenBank/DDBJ whole genome shotgun (WGS) entry which is preliminary data.</text>
</comment>
<feature type="repeat" description="PPR" evidence="2">
    <location>
        <begin position="741"/>
        <end position="775"/>
    </location>
</feature>
<proteinExistence type="predicted"/>
<organism evidence="5 6">
    <name type="scientific">Polarella glacialis</name>
    <name type="common">Dinoflagellate</name>
    <dbReference type="NCBI Taxonomy" id="89957"/>
    <lineage>
        <taxon>Eukaryota</taxon>
        <taxon>Sar</taxon>
        <taxon>Alveolata</taxon>
        <taxon>Dinophyceae</taxon>
        <taxon>Suessiales</taxon>
        <taxon>Suessiaceae</taxon>
        <taxon>Polarella</taxon>
    </lineage>
</organism>
<evidence type="ECO:0000313" key="5">
    <source>
        <dbReference type="EMBL" id="CAE8678049.1"/>
    </source>
</evidence>
<dbReference type="PANTHER" id="PTHR47934:SF6">
    <property type="entry name" value="MITOCHONDRIAL GROUP I INTRON SPLICING FACTOR CCM1-RELATED"/>
    <property type="match status" value="1"/>
</dbReference>
<name>A0A813JID7_POLGL</name>
<feature type="repeat" description="PPR" evidence="2">
    <location>
        <begin position="271"/>
        <end position="305"/>
    </location>
</feature>
<dbReference type="Pfam" id="PF01535">
    <property type="entry name" value="PPR"/>
    <property type="match status" value="3"/>
</dbReference>
<dbReference type="InterPro" id="IPR002885">
    <property type="entry name" value="PPR_rpt"/>
</dbReference>
<dbReference type="GO" id="GO:0005739">
    <property type="term" value="C:mitochondrion"/>
    <property type="evidence" value="ECO:0007669"/>
    <property type="project" value="TreeGrafter"/>
</dbReference>
<keyword evidence="1" id="KW-0677">Repeat</keyword>
<dbReference type="EMBL" id="CAJNNW010025652">
    <property type="protein sequence ID" value="CAE8678049.1"/>
    <property type="molecule type" value="Genomic_DNA"/>
</dbReference>
<dbReference type="PROSITE" id="PS51375">
    <property type="entry name" value="PPR"/>
    <property type="match status" value="10"/>
</dbReference>
<dbReference type="GO" id="GO:0006396">
    <property type="term" value="P:RNA processing"/>
    <property type="evidence" value="ECO:0007669"/>
    <property type="project" value="TreeGrafter"/>
</dbReference>
<feature type="region of interest" description="Disordered" evidence="3">
    <location>
        <begin position="132"/>
        <end position="161"/>
    </location>
</feature>
<feature type="repeat" description="PPR" evidence="2">
    <location>
        <begin position="341"/>
        <end position="375"/>
    </location>
</feature>
<feature type="repeat" description="PPR" evidence="2">
    <location>
        <begin position="531"/>
        <end position="565"/>
    </location>
</feature>
<feature type="repeat" description="PPR" evidence="2">
    <location>
        <begin position="776"/>
        <end position="810"/>
    </location>
</feature>
<protein>
    <recommendedName>
        <fullName evidence="4">PROP1-like PPR domain-containing protein</fullName>
    </recommendedName>
</protein>
<feature type="repeat" description="PPR" evidence="2">
    <location>
        <begin position="671"/>
        <end position="705"/>
    </location>
</feature>
<dbReference type="Pfam" id="PF13812">
    <property type="entry name" value="PPR_3"/>
    <property type="match status" value="1"/>
</dbReference>
<evidence type="ECO:0000256" key="3">
    <source>
        <dbReference type="SAM" id="MobiDB-lite"/>
    </source>
</evidence>
<accession>A0A813JID7</accession>
<dbReference type="PANTHER" id="PTHR47934">
    <property type="entry name" value="PENTATRICOPEPTIDE REPEAT-CONTAINING PROTEIN PET309, MITOCHONDRIAL"/>
    <property type="match status" value="1"/>
</dbReference>
<dbReference type="GO" id="GO:0003729">
    <property type="term" value="F:mRNA binding"/>
    <property type="evidence" value="ECO:0007669"/>
    <property type="project" value="TreeGrafter"/>
</dbReference>
<dbReference type="Gene3D" id="1.25.40.10">
    <property type="entry name" value="Tetratricopeptide repeat domain"/>
    <property type="match status" value="4"/>
</dbReference>
<dbReference type="Pfam" id="PF17177">
    <property type="entry name" value="PPR_long"/>
    <property type="match status" value="1"/>
</dbReference>
<feature type="compositionally biased region" description="Basic and acidic residues" evidence="3">
    <location>
        <begin position="856"/>
        <end position="869"/>
    </location>
</feature>
<dbReference type="GO" id="GO:0007005">
    <property type="term" value="P:mitochondrion organization"/>
    <property type="evidence" value="ECO:0007669"/>
    <property type="project" value="TreeGrafter"/>
</dbReference>
<feature type="domain" description="PROP1-like PPR" evidence="4">
    <location>
        <begin position="310"/>
        <end position="459"/>
    </location>
</feature>
<sequence>MHGSCERTGQATMKEQPRQRRAVLLSRGCGVLLGMAGAAGTLQWPSEFWPSTASRPPALAAASLPSATPAIGWASGVRLGSLTGRGGPAHRDPVSLWGRRVRHEHPLALRAGATASVEVSSDDSAVIQGDEAFGDELDDDRGPVEPQDGEQRGGPTKSKKGGVLFRGEKVLIYKPEKMQAVEIMKVLKRMEKYGVVKETGVNKERKYGVGKEKGVYKEGLEAALSALRRGDTENLSEKSYAIALDLLAKAKMWQEAGKILSCMWFNGHFPNAIHYSIVMDGFRRAQRYDKATKLYEEMSEHNITKNDRCYNVALASHARNGDLAATLQVLQEMKQDGFQPSEQSYTAVFTACAQEGAWLPALQLFEEMLDKEILPSPRVFTHLITACGNGGQFDRAMQMLKQMPDLGVKPDLETFIAGMSACARAGLVEEGLKLFQKMVSSDIEPTERAHEALMQIALSANDPARALNFFDGVVEGRNSKVTVGPLLYRAALQACEMGATISEQLEPGALDYGDRALQLLVEMQEAGLETNSVIYMLAITSCERSGKWQKVITLLKEMEKKGMKVSGERFREAYQSALAACEENDQTEQAYVIYAEMERRKMPMSVGLTRRIIAMADKSGQFARADRLDQDLTSRQMKKYITAMVQFRKVNGWEGALHVLEEIREDGFTPTLVAHNTAISALQQPGLWELALQSMQDMNNTGMEPDIFTHTTAVGAMVSAGQMETAVSWMRHMETVGVLPNAFTYRHVVCAFEADGQWVRAMELWDEMRLREIEPDRETFEAAVKSCRRGELWEAVLELFGEMKELRLKPSSICMEAAREASERLGLADSVLQVSEAPTPARRAPERVELQPATFGDKRDDRRAVRDAAVRAAADKREEEFSGAPFDRSDDE</sequence>
<dbReference type="InterPro" id="IPR011990">
    <property type="entry name" value="TPR-like_helical_dom_sf"/>
</dbReference>
<reference evidence="5" key="1">
    <citation type="submission" date="2021-02" db="EMBL/GenBank/DDBJ databases">
        <authorList>
            <person name="Dougan E. K."/>
            <person name="Rhodes N."/>
            <person name="Thang M."/>
            <person name="Chan C."/>
        </authorList>
    </citation>
    <scope>NUCLEOTIDE SEQUENCE</scope>
</reference>
<dbReference type="Proteomes" id="UP000626109">
    <property type="component" value="Unassembled WGS sequence"/>
</dbReference>
<feature type="repeat" description="PPR" evidence="2">
    <location>
        <begin position="706"/>
        <end position="740"/>
    </location>
</feature>
<gene>
    <name evidence="5" type="ORF">PGLA2088_LOCUS20594</name>
</gene>
<feature type="repeat" description="PPR" evidence="2">
    <location>
        <begin position="306"/>
        <end position="340"/>
    </location>
</feature>
<evidence type="ECO:0000259" key="4">
    <source>
        <dbReference type="Pfam" id="PF17177"/>
    </source>
</evidence>